<sequence>MFGGLGYQDADKCAETANAVVDWHIAMKRGQRRMLANSAVDWLRYATEKVKVRVPARGEHSFHVVKNLLGHRKVRYRSIAKRAYYRSPSHSGRYTSTR</sequence>
<evidence type="ECO:0000313" key="1">
    <source>
        <dbReference type="EMBL" id="SEO57687.1"/>
    </source>
</evidence>
<accession>A0A1H8QUF3</accession>
<dbReference type="STRING" id="406100.SAMN04488052_101789"/>
<keyword evidence="2" id="KW-1185">Reference proteome</keyword>
<gene>
    <name evidence="1" type="ORF">SAMN04488052_101789</name>
</gene>
<name>A0A1H8QUF3_9GAMM</name>
<proteinExistence type="predicted"/>
<dbReference type="AlphaFoldDB" id="A0A1H8QUF3"/>
<dbReference type="Proteomes" id="UP000199657">
    <property type="component" value="Unassembled WGS sequence"/>
</dbReference>
<organism evidence="1 2">
    <name type="scientific">Aquisalimonas asiatica</name>
    <dbReference type="NCBI Taxonomy" id="406100"/>
    <lineage>
        <taxon>Bacteria</taxon>
        <taxon>Pseudomonadati</taxon>
        <taxon>Pseudomonadota</taxon>
        <taxon>Gammaproteobacteria</taxon>
        <taxon>Chromatiales</taxon>
        <taxon>Ectothiorhodospiraceae</taxon>
        <taxon>Aquisalimonas</taxon>
    </lineage>
</organism>
<reference evidence="1 2" key="1">
    <citation type="submission" date="2016-10" db="EMBL/GenBank/DDBJ databases">
        <authorList>
            <person name="de Groot N.N."/>
        </authorList>
    </citation>
    <scope>NUCLEOTIDE SEQUENCE [LARGE SCALE GENOMIC DNA]</scope>
    <source>
        <strain evidence="1 2">CGMCC 1.6291</strain>
    </source>
</reference>
<evidence type="ECO:0000313" key="2">
    <source>
        <dbReference type="Proteomes" id="UP000199657"/>
    </source>
</evidence>
<dbReference type="EMBL" id="FOEG01000001">
    <property type="protein sequence ID" value="SEO57687.1"/>
    <property type="molecule type" value="Genomic_DNA"/>
</dbReference>
<protein>
    <submittedName>
        <fullName evidence="1">Transposase, IS5 family</fullName>
    </submittedName>
</protein>